<accession>A0A8S9Y8T8</accession>
<proteinExistence type="predicted"/>
<organism evidence="2 3">
    <name type="scientific">Apolygus lucorum</name>
    <name type="common">Small green plant bug</name>
    <name type="synonym">Lygocoris lucorum</name>
    <dbReference type="NCBI Taxonomy" id="248454"/>
    <lineage>
        <taxon>Eukaryota</taxon>
        <taxon>Metazoa</taxon>
        <taxon>Ecdysozoa</taxon>
        <taxon>Arthropoda</taxon>
        <taxon>Hexapoda</taxon>
        <taxon>Insecta</taxon>
        <taxon>Pterygota</taxon>
        <taxon>Neoptera</taxon>
        <taxon>Paraneoptera</taxon>
        <taxon>Hemiptera</taxon>
        <taxon>Heteroptera</taxon>
        <taxon>Panheteroptera</taxon>
        <taxon>Cimicomorpha</taxon>
        <taxon>Miridae</taxon>
        <taxon>Mirini</taxon>
        <taxon>Apolygus</taxon>
    </lineage>
</organism>
<dbReference type="AlphaFoldDB" id="A0A8S9Y8T8"/>
<name>A0A8S9Y8T8_APOLU</name>
<gene>
    <name evidence="2" type="ORF">GE061_000474</name>
</gene>
<dbReference type="EMBL" id="WIXP02000001">
    <property type="protein sequence ID" value="KAF6216135.1"/>
    <property type="molecule type" value="Genomic_DNA"/>
</dbReference>
<evidence type="ECO:0000256" key="1">
    <source>
        <dbReference type="SAM" id="MobiDB-lite"/>
    </source>
</evidence>
<dbReference type="Proteomes" id="UP000466442">
    <property type="component" value="Linkage Group LG1"/>
</dbReference>
<protein>
    <submittedName>
        <fullName evidence="2">Uncharacterized protein</fullName>
    </submittedName>
</protein>
<reference evidence="2" key="1">
    <citation type="journal article" date="2021" name="Mol. Ecol. Resour.">
        <title>Apolygus lucorum genome provides insights into omnivorousness and mesophyll feeding.</title>
        <authorList>
            <person name="Liu Y."/>
            <person name="Liu H."/>
            <person name="Wang H."/>
            <person name="Huang T."/>
            <person name="Liu B."/>
            <person name="Yang B."/>
            <person name="Yin L."/>
            <person name="Li B."/>
            <person name="Zhang Y."/>
            <person name="Zhang S."/>
            <person name="Jiang F."/>
            <person name="Zhang X."/>
            <person name="Ren Y."/>
            <person name="Wang B."/>
            <person name="Wang S."/>
            <person name="Lu Y."/>
            <person name="Wu K."/>
            <person name="Fan W."/>
            <person name="Wang G."/>
        </authorList>
    </citation>
    <scope>NUCLEOTIDE SEQUENCE</scope>
    <source>
        <strain evidence="2">12Hb</strain>
    </source>
</reference>
<keyword evidence="3" id="KW-1185">Reference proteome</keyword>
<sequence>MVQAEFSIQVIMRLITPFMPRGRTTVNITRLLVLLPKLRPAELNGRQGGLSPSGALVLIMMSVRGGEPLGRPALPRAPPPLVHMRDQSLR</sequence>
<evidence type="ECO:0000313" key="3">
    <source>
        <dbReference type="Proteomes" id="UP000466442"/>
    </source>
</evidence>
<evidence type="ECO:0000313" key="2">
    <source>
        <dbReference type="EMBL" id="KAF6216135.1"/>
    </source>
</evidence>
<feature type="region of interest" description="Disordered" evidence="1">
    <location>
        <begin position="70"/>
        <end position="90"/>
    </location>
</feature>
<comment type="caution">
    <text evidence="2">The sequence shown here is derived from an EMBL/GenBank/DDBJ whole genome shotgun (WGS) entry which is preliminary data.</text>
</comment>